<dbReference type="Pfam" id="PF05719">
    <property type="entry name" value="GPP34"/>
    <property type="match status" value="1"/>
</dbReference>
<evidence type="ECO:0000256" key="2">
    <source>
        <dbReference type="ARBA" id="ARBA00023034"/>
    </source>
</evidence>
<sequence>MAEFANPLALPDELALLMCKDNGTYFVSANPNTATAAAEIGELALRDRVELAGTAVRLVDTASSGLPWMDRLLADLQQRAGRANRPAELSGWLQGRTGAFATHRMVLVEHGLLRREHRKFLGLLPDDRYYPERAVRGALLTELREVAVDERPVDGRLALLSALVYRSGLLYLLGFDRAQRARLKTIAEAEDLGNTVGTAVTAAVVAITAVPAVIVVAGG</sequence>
<dbReference type="GO" id="GO:0012505">
    <property type="term" value="C:endomembrane system"/>
    <property type="evidence" value="ECO:0007669"/>
    <property type="project" value="UniProtKB-ARBA"/>
</dbReference>
<protein>
    <submittedName>
        <fullName evidence="6">Golgi phosphoprotein 3 GPP34</fullName>
    </submittedName>
</protein>
<evidence type="ECO:0000313" key="6">
    <source>
        <dbReference type="EMBL" id="PKW13413.1"/>
    </source>
</evidence>
<feature type="transmembrane region" description="Helical" evidence="5">
    <location>
        <begin position="157"/>
        <end position="175"/>
    </location>
</feature>
<evidence type="ECO:0000256" key="3">
    <source>
        <dbReference type="ARBA" id="ARBA00023121"/>
    </source>
</evidence>
<dbReference type="GO" id="GO:0005737">
    <property type="term" value="C:cytoplasm"/>
    <property type="evidence" value="ECO:0007669"/>
    <property type="project" value="UniProtKB-ARBA"/>
</dbReference>
<keyword evidence="4 5" id="KW-0472">Membrane</keyword>
<dbReference type="RefSeq" id="WP_010313092.1">
    <property type="nucleotide sequence ID" value="NZ_CP061007.1"/>
</dbReference>
<evidence type="ECO:0000256" key="5">
    <source>
        <dbReference type="SAM" id="Phobius"/>
    </source>
</evidence>
<reference evidence="6" key="1">
    <citation type="submission" date="2017-12" db="EMBL/GenBank/DDBJ databases">
        <title>Sequencing the genomes of 1000 Actinobacteria strains.</title>
        <authorList>
            <person name="Klenk H.-P."/>
        </authorList>
    </citation>
    <scope>NUCLEOTIDE SEQUENCE [LARGE SCALE GENOMIC DNA]</scope>
    <source>
        <strain evidence="6">DSM 44228</strain>
    </source>
</reference>
<evidence type="ECO:0000256" key="1">
    <source>
        <dbReference type="ARBA" id="ARBA00004255"/>
    </source>
</evidence>
<dbReference type="STRING" id="994479.GCA_000194155_06333"/>
<proteinExistence type="predicted"/>
<comment type="caution">
    <text evidence="6">The sequence shown here is derived from an EMBL/GenBank/DDBJ whole genome shotgun (WGS) entry which is preliminary data.</text>
</comment>
<keyword evidence="2" id="KW-0333">Golgi apparatus</keyword>
<dbReference type="InterPro" id="IPR038261">
    <property type="entry name" value="GPP34-like_sf"/>
</dbReference>
<dbReference type="EMBL" id="PJNB01000001">
    <property type="protein sequence ID" value="PKW13413.1"/>
    <property type="molecule type" value="Genomic_DNA"/>
</dbReference>
<evidence type="ECO:0000256" key="4">
    <source>
        <dbReference type="ARBA" id="ARBA00023136"/>
    </source>
</evidence>
<dbReference type="AlphaFoldDB" id="A0A2N3XRX0"/>
<keyword evidence="5" id="KW-1133">Transmembrane helix</keyword>
<dbReference type="InterPro" id="IPR008628">
    <property type="entry name" value="GPP34-like"/>
</dbReference>
<evidence type="ECO:0000313" key="7">
    <source>
        <dbReference type="Proteomes" id="UP000233786"/>
    </source>
</evidence>
<accession>A0A2N3XRX0</accession>
<dbReference type="GO" id="GO:0070273">
    <property type="term" value="F:phosphatidylinositol-4-phosphate binding"/>
    <property type="evidence" value="ECO:0007669"/>
    <property type="project" value="InterPro"/>
</dbReference>
<comment type="subcellular location">
    <subcellularLocation>
        <location evidence="1">Golgi apparatus membrane</location>
        <topology evidence="1">Peripheral membrane protein</topology>
        <orientation evidence="1">Cytoplasmic side</orientation>
    </subcellularLocation>
</comment>
<keyword evidence="7" id="KW-1185">Reference proteome</keyword>
<keyword evidence="5" id="KW-0812">Transmembrane</keyword>
<feature type="transmembrane region" description="Helical" evidence="5">
    <location>
        <begin position="196"/>
        <end position="217"/>
    </location>
</feature>
<name>A0A2N3XRX0_SACSN</name>
<gene>
    <name evidence="6" type="ORF">A8926_0939</name>
</gene>
<keyword evidence="3" id="KW-0446">Lipid-binding</keyword>
<dbReference type="Gene3D" id="1.10.3630.10">
    <property type="entry name" value="yeast vps74-n-term truncation variant domain like"/>
    <property type="match status" value="1"/>
</dbReference>
<dbReference type="Proteomes" id="UP000233786">
    <property type="component" value="Unassembled WGS sequence"/>
</dbReference>
<organism evidence="6 7">
    <name type="scientific">Saccharopolyspora spinosa</name>
    <dbReference type="NCBI Taxonomy" id="60894"/>
    <lineage>
        <taxon>Bacteria</taxon>
        <taxon>Bacillati</taxon>
        <taxon>Actinomycetota</taxon>
        <taxon>Actinomycetes</taxon>
        <taxon>Pseudonocardiales</taxon>
        <taxon>Pseudonocardiaceae</taxon>
        <taxon>Saccharopolyspora</taxon>
    </lineage>
</organism>